<sequence>MKKQWGTPTTKKVYRSSITIPEYNYGPLGNLKIKGQANGSVAESKAKVDQILIATKSHTKHEYKKVMKTLVLQKIFVRVVTLKWFHGRKVIHTQLFT</sequence>
<reference evidence="1 2" key="1">
    <citation type="journal article" date="2018" name="Front. Microbiol.">
        <title>Description and Comparative Genomics of Macrococcus caseolyticus subsp. hominis subsp. nov., Macrococcus goetzii sp. nov., Macrococcus epidermidis sp. nov., and Macrococcus bohemicus sp. nov., Novel Macrococci From Human Clinical Material With Virulence Potential and Suspected Uptake of Foreign DNA by Natural Transformation.</title>
        <authorList>
            <person name="Maslanova I."/>
            <person name="Wertheimer Z."/>
            <person name="Sedlacek I."/>
            <person name="Svec P."/>
            <person name="Indrakova A."/>
            <person name="Kovarovic V."/>
            <person name="Schumann P."/>
            <person name="Sproer C."/>
            <person name="Kralova S."/>
            <person name="Sedo O."/>
            <person name="Kristofova L."/>
            <person name="Vrbovska V."/>
            <person name="Fuzik T."/>
            <person name="Petras P."/>
            <person name="Zdrahal Z."/>
            <person name="Ruzickova V."/>
            <person name="Doskar J."/>
            <person name="Pantucek R."/>
        </authorList>
    </citation>
    <scope>NUCLEOTIDE SEQUENCE [LARGE SCALE GENOMIC DNA]</scope>
    <source>
        <strain evidence="1 2">01/688</strain>
    </source>
</reference>
<dbReference type="RefSeq" id="WP_111714061.1">
    <property type="nucleotide sequence ID" value="NZ_JBHSSR010000001.1"/>
</dbReference>
<gene>
    <name evidence="1" type="ORF">BHU61_00105</name>
</gene>
<protein>
    <submittedName>
        <fullName evidence="1">Uncharacterized protein</fullName>
    </submittedName>
</protein>
<evidence type="ECO:0000313" key="1">
    <source>
        <dbReference type="EMBL" id="RAK45880.1"/>
    </source>
</evidence>
<keyword evidence="2" id="KW-1185">Reference proteome</keyword>
<organism evidence="1 2">
    <name type="scientific">Macrococcus epidermidis</name>
    <dbReference type="NCBI Taxonomy" id="1902580"/>
    <lineage>
        <taxon>Bacteria</taxon>
        <taxon>Bacillati</taxon>
        <taxon>Bacillota</taxon>
        <taxon>Bacilli</taxon>
        <taxon>Bacillales</taxon>
        <taxon>Staphylococcaceae</taxon>
        <taxon>Macrococcus</taxon>
    </lineage>
</organism>
<accession>A0A327ZU28</accession>
<comment type="caution">
    <text evidence="1">The sequence shown here is derived from an EMBL/GenBank/DDBJ whole genome shotgun (WGS) entry which is preliminary data.</text>
</comment>
<name>A0A327ZU28_9STAP</name>
<proteinExistence type="predicted"/>
<dbReference type="Proteomes" id="UP000249808">
    <property type="component" value="Unassembled WGS sequence"/>
</dbReference>
<dbReference type="EMBL" id="PZJH01000001">
    <property type="protein sequence ID" value="RAK45880.1"/>
    <property type="molecule type" value="Genomic_DNA"/>
</dbReference>
<dbReference type="AlphaFoldDB" id="A0A327ZU28"/>
<evidence type="ECO:0000313" key="2">
    <source>
        <dbReference type="Proteomes" id="UP000249808"/>
    </source>
</evidence>